<gene>
    <name evidence="3" type="ORF">FAK_33110</name>
</gene>
<dbReference type="FunFam" id="3.40.1180.10:FF:000001">
    <property type="entry name" value="(2E,6E)-farnesyl-diphosphate-specific ditrans,polycis-undecaprenyl-diphosphate synthase"/>
    <property type="match status" value="1"/>
</dbReference>
<feature type="binding site" evidence="2">
    <location>
        <position position="77"/>
    </location>
    <ligand>
        <name>substrate</name>
    </ligand>
</feature>
<dbReference type="Proteomes" id="UP001366166">
    <property type="component" value="Chromosome"/>
</dbReference>
<dbReference type="Gene3D" id="3.40.1180.10">
    <property type="entry name" value="Decaprenyl diphosphate synthase-like"/>
    <property type="match status" value="1"/>
</dbReference>
<evidence type="ECO:0000256" key="2">
    <source>
        <dbReference type="HAMAP-Rule" id="MF_01139"/>
    </source>
</evidence>
<feature type="binding site" evidence="2">
    <location>
        <position position="41"/>
    </location>
    <ligand>
        <name>substrate</name>
    </ligand>
</feature>
<feature type="active site" description="Proton acceptor" evidence="2">
    <location>
        <position position="76"/>
    </location>
</feature>
<evidence type="ECO:0000256" key="1">
    <source>
        <dbReference type="ARBA" id="ARBA00022679"/>
    </source>
</evidence>
<evidence type="ECO:0000313" key="4">
    <source>
        <dbReference type="Proteomes" id="UP001366166"/>
    </source>
</evidence>
<dbReference type="Pfam" id="PF01255">
    <property type="entry name" value="Prenyltransf"/>
    <property type="match status" value="1"/>
</dbReference>
<reference evidence="4" key="1">
    <citation type="journal article" date="2023" name="Arch. Microbiol.">
        <title>Desulfoferula mesophilus gen. nov. sp. nov., a mesophilic sulfate-reducing bacterium isolated from a brackish lake sediment.</title>
        <authorList>
            <person name="Watanabe T."/>
            <person name="Yabe T."/>
            <person name="Tsuji J.M."/>
            <person name="Fukui M."/>
        </authorList>
    </citation>
    <scope>NUCLEOTIDE SEQUENCE [LARGE SCALE GENOMIC DNA]</scope>
    <source>
        <strain evidence="4">12FAK</strain>
    </source>
</reference>
<feature type="binding site" evidence="2">
    <location>
        <begin position="202"/>
        <end position="204"/>
    </location>
    <ligand>
        <name>substrate</name>
    </ligand>
</feature>
<dbReference type="PROSITE" id="PS01066">
    <property type="entry name" value="UPP_SYNTHASE"/>
    <property type="match status" value="1"/>
</dbReference>
<dbReference type="HAMAP" id="MF_01139">
    <property type="entry name" value="ISPT"/>
    <property type="match status" value="1"/>
</dbReference>
<dbReference type="RefSeq" id="WP_338601799.1">
    <property type="nucleotide sequence ID" value="NZ_AP028679.1"/>
</dbReference>
<feature type="binding site" evidence="2">
    <location>
        <begin position="29"/>
        <end position="32"/>
    </location>
    <ligand>
        <name>substrate</name>
    </ligand>
</feature>
<name>A0AAU9EHK9_9BACT</name>
<dbReference type="AlphaFoldDB" id="A0AAU9EHK9"/>
<dbReference type="GO" id="GO:0000287">
    <property type="term" value="F:magnesium ion binding"/>
    <property type="evidence" value="ECO:0007669"/>
    <property type="project" value="UniProtKB-UniRule"/>
</dbReference>
<keyword evidence="2" id="KW-0460">Magnesium</keyword>
<dbReference type="InterPro" id="IPR001441">
    <property type="entry name" value="UPP_synth-like"/>
</dbReference>
<sequence>MASTIPEPSPLDRLDTSALPRHLAVIMDGNGRWAKSKGWRRVRGHEEGAESVRVVVRACRKLGIKVLTLYAFSEENWARPKTEVEALMRLLGRFLKSERQEMIDRGIRLMASGSVERLPTKTRELLQQIMDDTAGGERMVLNLALSYGGRQELVRAARRLAARAVAGELVPEAIGEAELEGELYTAGLPQVDLLIRTSGELRVSNFLLWQIAYAEFYFTETYWPDFREQEMAKALTAFAERERRFGQTGEQLKGESA</sequence>
<keyword evidence="2" id="KW-0479">Metal-binding</keyword>
<feature type="binding site" evidence="2">
    <location>
        <position position="196"/>
    </location>
    <ligand>
        <name>substrate</name>
    </ligand>
</feature>
<dbReference type="CDD" id="cd00475">
    <property type="entry name" value="Cis_IPPS"/>
    <property type="match status" value="1"/>
</dbReference>
<organism evidence="3 4">
    <name type="scientific">Desulfoferula mesophila</name>
    <dbReference type="NCBI Taxonomy" id="3058419"/>
    <lineage>
        <taxon>Bacteria</taxon>
        <taxon>Pseudomonadati</taxon>
        <taxon>Thermodesulfobacteriota</taxon>
        <taxon>Desulfarculia</taxon>
        <taxon>Desulfarculales</taxon>
        <taxon>Desulfarculaceae</taxon>
        <taxon>Desulfoferula</taxon>
    </lineage>
</organism>
<comment type="cofactor">
    <cofactor evidence="2">
        <name>Mg(2+)</name>
        <dbReference type="ChEBI" id="CHEBI:18420"/>
    </cofactor>
    <text evidence="2">Binds 2 magnesium ions per subunit.</text>
</comment>
<feature type="binding site" evidence="2">
    <location>
        <position position="28"/>
    </location>
    <ligand>
        <name>Mg(2+)</name>
        <dbReference type="ChEBI" id="CHEBI:18420"/>
    </ligand>
</feature>
<dbReference type="PANTHER" id="PTHR10291:SF0">
    <property type="entry name" value="DEHYDRODOLICHYL DIPHOSPHATE SYNTHASE 2"/>
    <property type="match status" value="1"/>
</dbReference>
<proteinExistence type="inferred from homology"/>
<dbReference type="KEGG" id="dmp:FAK_33110"/>
<dbReference type="EMBL" id="AP028679">
    <property type="protein sequence ID" value="BEQ16245.1"/>
    <property type="molecule type" value="Genomic_DNA"/>
</dbReference>
<dbReference type="NCBIfam" id="NF011405">
    <property type="entry name" value="PRK14830.1"/>
    <property type="match status" value="1"/>
</dbReference>
<dbReference type="InterPro" id="IPR036424">
    <property type="entry name" value="UPP_synth-like_sf"/>
</dbReference>
<dbReference type="GO" id="GO:0016094">
    <property type="term" value="P:polyprenol biosynthetic process"/>
    <property type="evidence" value="ECO:0007669"/>
    <property type="project" value="TreeGrafter"/>
</dbReference>
<feature type="binding site" evidence="2">
    <location>
        <position position="45"/>
    </location>
    <ligand>
        <name>substrate</name>
    </ligand>
</feature>
<dbReference type="EC" id="2.5.1.-" evidence="2"/>
<feature type="active site" evidence="2">
    <location>
        <position position="28"/>
    </location>
</feature>
<feature type="binding site" evidence="2">
    <location>
        <position position="33"/>
    </location>
    <ligand>
        <name>substrate</name>
    </ligand>
</feature>
<dbReference type="GO" id="GO:0005829">
    <property type="term" value="C:cytosol"/>
    <property type="evidence" value="ECO:0007669"/>
    <property type="project" value="TreeGrafter"/>
</dbReference>
<accession>A0AAU9EHK9</accession>
<comment type="subunit">
    <text evidence="2">Homodimer.</text>
</comment>
<feature type="binding site" evidence="2">
    <location>
        <position position="79"/>
    </location>
    <ligand>
        <name>substrate</name>
    </ligand>
</feature>
<dbReference type="InterPro" id="IPR018520">
    <property type="entry name" value="UPP_synth-like_CS"/>
</dbReference>
<feature type="binding site" evidence="2">
    <location>
        <position position="215"/>
    </location>
    <ligand>
        <name>Mg(2+)</name>
        <dbReference type="ChEBI" id="CHEBI:18420"/>
    </ligand>
</feature>
<dbReference type="GO" id="GO:0008834">
    <property type="term" value="F:ditrans,polycis-undecaprenyl-diphosphate synthase [(2E,6E)-farnesyl-diphosphate specific] activity"/>
    <property type="evidence" value="ECO:0007669"/>
    <property type="project" value="TreeGrafter"/>
</dbReference>
<dbReference type="SUPFAM" id="SSF64005">
    <property type="entry name" value="Undecaprenyl diphosphate synthase"/>
    <property type="match status" value="1"/>
</dbReference>
<feature type="binding site" evidence="2">
    <location>
        <begin position="73"/>
        <end position="75"/>
    </location>
    <ligand>
        <name>substrate</name>
    </ligand>
</feature>
<dbReference type="NCBIfam" id="TIGR00055">
    <property type="entry name" value="uppS"/>
    <property type="match status" value="1"/>
</dbReference>
<keyword evidence="4" id="KW-1185">Reference proteome</keyword>
<comment type="function">
    <text evidence="2">Catalyzes the condensation of isopentenyl diphosphate (IPP) with allylic pyrophosphates generating different type of terpenoids.</text>
</comment>
<protein>
    <recommendedName>
        <fullName evidence="2">Isoprenyl transferase</fullName>
        <ecNumber evidence="2">2.5.1.-</ecNumber>
    </recommendedName>
</protein>
<evidence type="ECO:0000313" key="3">
    <source>
        <dbReference type="EMBL" id="BEQ16245.1"/>
    </source>
</evidence>
<dbReference type="PANTHER" id="PTHR10291">
    <property type="entry name" value="DEHYDRODOLICHYL DIPHOSPHATE SYNTHASE FAMILY MEMBER"/>
    <property type="match status" value="1"/>
</dbReference>
<keyword evidence="1 2" id="KW-0808">Transferase</keyword>
<comment type="similarity">
    <text evidence="2">Belongs to the UPP synthase family.</text>
</comment>